<dbReference type="PANTHER" id="PTHR13100:SF10">
    <property type="entry name" value="CELL GROWTH-REGULATING NUCLEOLAR PROTEIN"/>
    <property type="match status" value="1"/>
</dbReference>
<organism evidence="10 11">
    <name type="scientific">Bactrocera dorsalis</name>
    <name type="common">Oriental fruit fly</name>
    <name type="synonym">Dacus dorsalis</name>
    <dbReference type="NCBI Taxonomy" id="27457"/>
    <lineage>
        <taxon>Eukaryota</taxon>
        <taxon>Metazoa</taxon>
        <taxon>Ecdysozoa</taxon>
        <taxon>Arthropoda</taxon>
        <taxon>Hexapoda</taxon>
        <taxon>Insecta</taxon>
        <taxon>Pterygota</taxon>
        <taxon>Neoptera</taxon>
        <taxon>Endopterygota</taxon>
        <taxon>Diptera</taxon>
        <taxon>Brachycera</taxon>
        <taxon>Muscomorpha</taxon>
        <taxon>Tephritoidea</taxon>
        <taxon>Tephritidae</taxon>
        <taxon>Bactrocera</taxon>
        <taxon>Bactrocera</taxon>
    </lineage>
</organism>
<feature type="compositionally biased region" description="Basic and acidic residues" evidence="8">
    <location>
        <begin position="194"/>
        <end position="203"/>
    </location>
</feature>
<keyword evidence="2" id="KW-0479">Metal-binding</keyword>
<keyword evidence="10" id="KW-1185">Reference proteome</keyword>
<evidence type="ECO:0000256" key="4">
    <source>
        <dbReference type="ARBA" id="ARBA00022771"/>
    </source>
</evidence>
<keyword evidence="5" id="KW-0862">Zinc</keyword>
<dbReference type="SUPFAM" id="SSF57667">
    <property type="entry name" value="beta-beta-alpha zinc fingers"/>
    <property type="match status" value="2"/>
</dbReference>
<accession>A0A6I9VFW2</accession>
<evidence type="ECO:0000313" key="10">
    <source>
        <dbReference type="Proteomes" id="UP001652620"/>
    </source>
</evidence>
<proteinExistence type="predicted"/>
<evidence type="ECO:0000256" key="5">
    <source>
        <dbReference type="ARBA" id="ARBA00022833"/>
    </source>
</evidence>
<dbReference type="Pfam" id="PF08790">
    <property type="entry name" value="zf-LYAR"/>
    <property type="match status" value="1"/>
</dbReference>
<dbReference type="OrthoDB" id="21474at2759"/>
<dbReference type="Proteomes" id="UP001652620">
    <property type="component" value="Chromosome 3"/>
</dbReference>
<evidence type="ECO:0000256" key="1">
    <source>
        <dbReference type="ARBA" id="ARBA00004123"/>
    </source>
</evidence>
<name>A0A6I9VFW2_BACDO</name>
<keyword evidence="3" id="KW-0677">Repeat</keyword>
<keyword evidence="6" id="KW-0539">Nucleus</keyword>
<keyword evidence="4 7" id="KW-0863">Zinc-finger</keyword>
<evidence type="ECO:0000256" key="8">
    <source>
        <dbReference type="SAM" id="MobiDB-lite"/>
    </source>
</evidence>
<evidence type="ECO:0000313" key="11">
    <source>
        <dbReference type="RefSeq" id="XP_011208881.2"/>
    </source>
</evidence>
<evidence type="ECO:0000256" key="2">
    <source>
        <dbReference type="ARBA" id="ARBA00022723"/>
    </source>
</evidence>
<feature type="compositionally biased region" description="Basic and acidic residues" evidence="8">
    <location>
        <begin position="162"/>
        <end position="178"/>
    </location>
</feature>
<comment type="subcellular location">
    <subcellularLocation>
        <location evidence="1">Nucleus</location>
    </subcellularLocation>
</comment>
<protein>
    <submittedName>
        <fullName evidence="11">Uncharacterized protein C16C10.8</fullName>
    </submittedName>
</protein>
<evidence type="ECO:0000259" key="9">
    <source>
        <dbReference type="Pfam" id="PF08790"/>
    </source>
</evidence>
<dbReference type="PROSITE" id="PS51804">
    <property type="entry name" value="ZF_C2HC_LYAR"/>
    <property type="match status" value="2"/>
</dbReference>
<sequence>MVFFICNHCGESVKKPAVEKHYNTKCRGAMKNVSCMDCLKDFRGQEYVAHTKCISEIQKYSGKDYVHKEAKNSGAKKQEGWMDIIRAILDSNDYKLSGEARDAFERLQKFDNVPRKKKQFQNFVKNCLHMHMRLSAEVWNVLEKELEKMKLAKQQENAAAAAKKEDTSKQNGVKREATEEAVSDEPVKKKSKKNKTENGKPQEGETENAESVKTKKKKSKKPEIDDATATAQTNGTDEPAKKKSKKQKNDVQEAGIAEETAIPAESNGTDEPAKKKSKKQKNDVQEADIAEDVANNTTLEANDEASDDFEWSVVLDKIVRKNDDGIALEKLKKRVLKKYAAKIGAEELTEKQQKKFEKKFSKNLKKCTAVQVIGEVVKAC</sequence>
<dbReference type="InterPro" id="IPR039999">
    <property type="entry name" value="LYAR"/>
</dbReference>
<evidence type="ECO:0000256" key="3">
    <source>
        <dbReference type="ARBA" id="ARBA00022737"/>
    </source>
</evidence>
<feature type="domain" description="Zinc finger C2H2 LYAR-type" evidence="9">
    <location>
        <begin position="33"/>
        <end position="60"/>
    </location>
</feature>
<feature type="region of interest" description="Disordered" evidence="8">
    <location>
        <begin position="157"/>
        <end position="306"/>
    </location>
</feature>
<dbReference type="InterPro" id="IPR036236">
    <property type="entry name" value="Znf_C2H2_sf"/>
</dbReference>
<dbReference type="GeneID" id="105230015"/>
<gene>
    <name evidence="11" type="primary">LOC105230015</name>
</gene>
<evidence type="ECO:0000256" key="7">
    <source>
        <dbReference type="PROSITE-ProRule" id="PRU01145"/>
    </source>
</evidence>
<dbReference type="RefSeq" id="XP_011208881.2">
    <property type="nucleotide sequence ID" value="XM_011210579.4"/>
</dbReference>
<dbReference type="PANTHER" id="PTHR13100">
    <property type="entry name" value="CELL GROWTH-REGULATING NUCLEOLAR PROTEIN LYAR"/>
    <property type="match status" value="1"/>
</dbReference>
<dbReference type="InterPro" id="IPR014898">
    <property type="entry name" value="Znf_C2H2_LYAR"/>
</dbReference>
<dbReference type="Gene3D" id="3.30.1490.490">
    <property type="match status" value="1"/>
</dbReference>
<reference evidence="11" key="1">
    <citation type="submission" date="2025-08" db="UniProtKB">
        <authorList>
            <consortium name="RefSeq"/>
        </authorList>
    </citation>
    <scope>IDENTIFICATION</scope>
    <source>
        <tissue evidence="11">Adult</tissue>
    </source>
</reference>
<evidence type="ECO:0000256" key="6">
    <source>
        <dbReference type="ARBA" id="ARBA00023242"/>
    </source>
</evidence>